<keyword evidence="6" id="KW-0326">Glycosidase</keyword>
<evidence type="ECO:0000256" key="4">
    <source>
        <dbReference type="ARBA" id="ARBA00023239"/>
    </source>
</evidence>
<evidence type="ECO:0000256" key="6">
    <source>
        <dbReference type="ARBA" id="ARBA00023295"/>
    </source>
</evidence>
<evidence type="ECO:0000259" key="7">
    <source>
        <dbReference type="SMART" id="SM00478"/>
    </source>
</evidence>
<dbReference type="GO" id="GO:0006284">
    <property type="term" value="P:base-excision repair"/>
    <property type="evidence" value="ECO:0007669"/>
    <property type="project" value="InterPro"/>
</dbReference>
<organism evidence="8 9">
    <name type="scientific">Pseudomonas syringae pv. helianthi</name>
    <dbReference type="NCBI Taxonomy" id="251654"/>
    <lineage>
        <taxon>Bacteria</taxon>
        <taxon>Pseudomonadati</taxon>
        <taxon>Pseudomonadota</taxon>
        <taxon>Gammaproteobacteria</taxon>
        <taxon>Pseudomonadales</taxon>
        <taxon>Pseudomonadaceae</taxon>
        <taxon>Pseudomonas</taxon>
    </lineage>
</organism>
<dbReference type="SMART" id="SM00478">
    <property type="entry name" value="ENDO3c"/>
    <property type="match status" value="1"/>
</dbReference>
<evidence type="ECO:0000256" key="1">
    <source>
        <dbReference type="ARBA" id="ARBA00022763"/>
    </source>
</evidence>
<keyword evidence="5" id="KW-0511">Multifunctional enzyme</keyword>
<dbReference type="SUPFAM" id="SSF48150">
    <property type="entry name" value="DNA-glycosylase"/>
    <property type="match status" value="1"/>
</dbReference>
<dbReference type="InterPro" id="IPR003265">
    <property type="entry name" value="HhH-GPD_domain"/>
</dbReference>
<name>A0A3M6CKW8_9PSED</name>
<sequence>MMQSGVVFVESTLYQRDFPDAKIEVLPGVAWGLIEAFPSPAYWAYQVWANDQEPEPLNYKLGATFAEEVGACVLGGHGIPANVGLAAFAHLRNHGAFEGGVPSEEQLQAWLTVPLNIGSRSVRYRFAKQKARYLHAALAALAAGGYPLSSGRALRDWLLKLPGIGYKTASWIARNWLDADDVAILDIHILRAGALAGFFTPGLTVERHYLKLEAEFLALSKAIEVRPSKLDALMWYQMMSARSVVHSLLNQTGLKAA</sequence>
<dbReference type="GO" id="GO:0016799">
    <property type="term" value="F:hydrolase activity, hydrolyzing N-glycosyl compounds"/>
    <property type="evidence" value="ECO:0007669"/>
    <property type="project" value="InterPro"/>
</dbReference>
<keyword evidence="4" id="KW-0456">Lyase</keyword>
<dbReference type="Gene3D" id="1.10.1670.10">
    <property type="entry name" value="Helix-hairpin-Helix base-excision DNA repair enzymes (C-terminal)"/>
    <property type="match status" value="1"/>
</dbReference>
<feature type="domain" description="HhH-GPD" evidence="7">
    <location>
        <begin position="97"/>
        <end position="239"/>
    </location>
</feature>
<dbReference type="Proteomes" id="UP000279173">
    <property type="component" value="Unassembled WGS sequence"/>
</dbReference>
<evidence type="ECO:0000313" key="9">
    <source>
        <dbReference type="Proteomes" id="UP000279173"/>
    </source>
</evidence>
<gene>
    <name evidence="8" type="ORF">ALP10_00385</name>
</gene>
<dbReference type="GO" id="GO:0016829">
    <property type="term" value="F:lyase activity"/>
    <property type="evidence" value="ECO:0007669"/>
    <property type="project" value="UniProtKB-KW"/>
</dbReference>
<keyword evidence="3" id="KW-0234">DNA repair</keyword>
<keyword evidence="1" id="KW-0227">DNA damage</keyword>
<evidence type="ECO:0000256" key="3">
    <source>
        <dbReference type="ARBA" id="ARBA00023204"/>
    </source>
</evidence>
<dbReference type="Pfam" id="PF22175">
    <property type="entry name" value="Ogg-HhH"/>
    <property type="match status" value="1"/>
</dbReference>
<evidence type="ECO:0000256" key="2">
    <source>
        <dbReference type="ARBA" id="ARBA00022801"/>
    </source>
</evidence>
<protein>
    <recommendedName>
        <fullName evidence="7">HhH-GPD domain-containing protein</fullName>
    </recommendedName>
</protein>
<dbReference type="InterPro" id="IPR023170">
    <property type="entry name" value="HhH_base_excis_C"/>
</dbReference>
<dbReference type="EMBL" id="RBUT01000160">
    <property type="protein sequence ID" value="RMV43996.1"/>
    <property type="molecule type" value="Genomic_DNA"/>
</dbReference>
<keyword evidence="2" id="KW-0378">Hydrolase</keyword>
<dbReference type="Gene3D" id="1.10.340.30">
    <property type="entry name" value="Hypothetical protein, domain 2"/>
    <property type="match status" value="1"/>
</dbReference>
<dbReference type="RefSeq" id="WP_259641604.1">
    <property type="nucleotide sequence ID" value="NZ_RBRP01000003.1"/>
</dbReference>
<evidence type="ECO:0000256" key="5">
    <source>
        <dbReference type="ARBA" id="ARBA00023268"/>
    </source>
</evidence>
<proteinExistence type="predicted"/>
<evidence type="ECO:0000313" key="8">
    <source>
        <dbReference type="EMBL" id="RMV43996.1"/>
    </source>
</evidence>
<dbReference type="GO" id="GO:0003906">
    <property type="term" value="F:DNA-(apurinic or apyrimidinic site) endonuclease activity"/>
    <property type="evidence" value="ECO:0007669"/>
    <property type="project" value="InterPro"/>
</dbReference>
<accession>A0A3M6CKW8</accession>
<comment type="caution">
    <text evidence="8">The sequence shown here is derived from an EMBL/GenBank/DDBJ whole genome shotgun (WGS) entry which is preliminary data.</text>
</comment>
<dbReference type="InterPro" id="IPR011257">
    <property type="entry name" value="DNA_glycosylase"/>
</dbReference>
<dbReference type="InterPro" id="IPR012092">
    <property type="entry name" value="DNA_glyclase/AP_lyase_Ogg"/>
</dbReference>
<dbReference type="AlphaFoldDB" id="A0A3M6CKW8"/>
<reference evidence="8 9" key="1">
    <citation type="submission" date="2018-08" db="EMBL/GenBank/DDBJ databases">
        <title>Recombination of ecologically and evolutionarily significant loci maintains genetic cohesion in the Pseudomonas syringae species complex.</title>
        <authorList>
            <person name="Dillon M."/>
            <person name="Thakur S."/>
            <person name="Almeida R.N.D."/>
            <person name="Weir B.S."/>
            <person name="Guttman D.S."/>
        </authorList>
    </citation>
    <scope>NUCLEOTIDE SEQUENCE [LARGE SCALE GENOMIC DNA]</scope>
    <source>
        <strain evidence="8 9">ICMP 3263</strain>
    </source>
</reference>